<dbReference type="AlphaFoldDB" id="A0A7H1J6V7"/>
<feature type="domain" description="Cytidyltransferase-like" evidence="3">
    <location>
        <begin position="372"/>
        <end position="501"/>
    </location>
</feature>
<dbReference type="KEGG" id="mard:IBG28_00730"/>
<gene>
    <name evidence="4" type="ORF">IBG28_00730</name>
</gene>
<dbReference type="InterPro" id="IPR050385">
    <property type="entry name" value="Archaeal_FAD_synthase"/>
</dbReference>
<dbReference type="EMBL" id="CP061081">
    <property type="protein sequence ID" value="QNT06223.1"/>
    <property type="molecule type" value="Genomic_DNA"/>
</dbReference>
<evidence type="ECO:0000259" key="3">
    <source>
        <dbReference type="Pfam" id="PF01467"/>
    </source>
</evidence>
<dbReference type="InterPro" id="IPR004821">
    <property type="entry name" value="Cyt_trans-like"/>
</dbReference>
<dbReference type="Gene3D" id="1.25.40.10">
    <property type="entry name" value="Tetratricopeptide repeat domain"/>
    <property type="match status" value="1"/>
</dbReference>
<evidence type="ECO:0000256" key="2">
    <source>
        <dbReference type="ARBA" id="ARBA00022695"/>
    </source>
</evidence>
<dbReference type="GO" id="GO:0016779">
    <property type="term" value="F:nucleotidyltransferase activity"/>
    <property type="evidence" value="ECO:0007669"/>
    <property type="project" value="UniProtKB-KW"/>
</dbReference>
<keyword evidence="1 4" id="KW-0808">Transferase</keyword>
<dbReference type="SUPFAM" id="SSF52374">
    <property type="entry name" value="Nucleotidylyl transferase"/>
    <property type="match status" value="1"/>
</dbReference>
<reference evidence="4 5" key="1">
    <citation type="submission" date="2020-09" db="EMBL/GenBank/DDBJ databases">
        <title>Complete genome sequence of an Arctic sea ice bacterium Marinomonas arctica BSI20414.</title>
        <authorList>
            <person name="Liao L."/>
            <person name="Chen B."/>
        </authorList>
    </citation>
    <scope>NUCLEOTIDE SEQUENCE [LARGE SCALE GENOMIC DNA]</scope>
    <source>
        <strain evidence="4 5">BSI20414</strain>
    </source>
</reference>
<keyword evidence="2 4" id="KW-0548">Nucleotidyltransferase</keyword>
<dbReference type="OrthoDB" id="9802794at2"/>
<evidence type="ECO:0000256" key="1">
    <source>
        <dbReference type="ARBA" id="ARBA00022679"/>
    </source>
</evidence>
<dbReference type="Gene3D" id="3.40.50.620">
    <property type="entry name" value="HUPs"/>
    <property type="match status" value="1"/>
</dbReference>
<dbReference type="InterPro" id="IPR011990">
    <property type="entry name" value="TPR-like_helical_dom_sf"/>
</dbReference>
<organism evidence="4 5">
    <name type="scientific">Marinomonas arctica</name>
    <dbReference type="NCBI Taxonomy" id="383750"/>
    <lineage>
        <taxon>Bacteria</taxon>
        <taxon>Pseudomonadati</taxon>
        <taxon>Pseudomonadota</taxon>
        <taxon>Gammaproteobacteria</taxon>
        <taxon>Oceanospirillales</taxon>
        <taxon>Oceanospirillaceae</taxon>
        <taxon>Marinomonas</taxon>
    </lineage>
</organism>
<protein>
    <submittedName>
        <fullName evidence="4">Adenylyltransferase/cytidyltransferase family protein</fullName>
    </submittedName>
</protein>
<dbReference type="Pfam" id="PF01467">
    <property type="entry name" value="CTP_transf_like"/>
    <property type="match status" value="1"/>
</dbReference>
<evidence type="ECO:0000313" key="5">
    <source>
        <dbReference type="Proteomes" id="UP000516370"/>
    </source>
</evidence>
<sequence>MPCRKKMTIDDKIQLAMQHFRAEQYQDAKKLFQGVYEQAPEFIIPQIYLAQLAVLEGIGSTWIERLEALLLEKPYIHEAYHILGHCYQQNRLLPQASQAFHQALGTFYLQPSAFTAVSPQPRKTPPGFDRAAAESLLWSTLVALKQHNIYAFATAGTLLGLERTGQLLENDKDIDIGIDWQQMPDTIKALTALGWQETSRSYGLINPRCFKHLASGITMDVCGYGTELPSGDTISGLWMDQVPFDWNRITYFPPIQLNAKMSPAGEIWHLTAPDAFLTALYGEHWRIPDPYFDTIVSAANLRHFSWLALCYGYSHLYSEWSKGNTQKALSILSTLRRHQADDPLLSAIEKHLQTIQKNQPPIQKSQQERVLALGYFDLFHQGHLNYLNYAKQQGDILVVGVAPDAFGKQSKGYAPVMPEQDRMAILSALSVVSEVHLVGAPMSQTEAAARWIASLKINKVICGEEWQGSERWNALSERLGQDHIHVVYAPRTANVSTTDLKNHILKTLNETHAK</sequence>
<dbReference type="NCBIfam" id="TIGR00125">
    <property type="entry name" value="cyt_tran_rel"/>
    <property type="match status" value="1"/>
</dbReference>
<dbReference type="PANTHER" id="PTHR43793:SF1">
    <property type="entry name" value="FAD SYNTHASE"/>
    <property type="match status" value="1"/>
</dbReference>
<dbReference type="InterPro" id="IPR014729">
    <property type="entry name" value="Rossmann-like_a/b/a_fold"/>
</dbReference>
<dbReference type="Proteomes" id="UP000516370">
    <property type="component" value="Chromosome"/>
</dbReference>
<dbReference type="PANTHER" id="PTHR43793">
    <property type="entry name" value="FAD SYNTHASE"/>
    <property type="match status" value="1"/>
</dbReference>
<keyword evidence="5" id="KW-1185">Reference proteome</keyword>
<accession>A0A7H1J6V7</accession>
<evidence type="ECO:0000313" key="4">
    <source>
        <dbReference type="EMBL" id="QNT06223.1"/>
    </source>
</evidence>
<name>A0A7H1J6V7_9GAMM</name>
<dbReference type="SUPFAM" id="SSF48452">
    <property type="entry name" value="TPR-like"/>
    <property type="match status" value="1"/>
</dbReference>
<proteinExistence type="predicted"/>